<evidence type="ECO:0000259" key="9">
    <source>
        <dbReference type="Pfam" id="PF06144"/>
    </source>
</evidence>
<evidence type="ECO:0000256" key="7">
    <source>
        <dbReference type="ARBA" id="ARBA00034754"/>
    </source>
</evidence>
<dbReference type="InterPro" id="IPR005790">
    <property type="entry name" value="DNA_polIII_delta"/>
</dbReference>
<accession>A0A839HS03</accession>
<sequence>MQVRADQLAAHLQRGLAPLYTVHGDEPLLALEAADAIRAAARAAGHTEREVHTVAGAHVDWSGILGGAQAMSLFADKRLIEIRIPSGKPGKDGSAALQAHAARLPEDTLTLVSLPRLDRMQMNSAWFGALEAAGVVVKVEPVGRAALPAWLARRLAAQGQHVAPGPEGEQALARFADRVEGHLLAAAQEIRKLALLHPPGTLSAAQIEAAVLPVARYDIFKLGEALLGGQIARLRRMLAGLEAEGEAAVLVHWAIADDIRALRRCRLALDAGQPLAAVLREQRIWGPKEALYERALPRLDAARLDAALADAHRCDGIVKGLPQPGWPASPWAALEQLALSLALPLAAPARAAAPRRG</sequence>
<dbReference type="GO" id="GO:0006261">
    <property type="term" value="P:DNA-templated DNA replication"/>
    <property type="evidence" value="ECO:0007669"/>
    <property type="project" value="TreeGrafter"/>
</dbReference>
<dbReference type="InterPro" id="IPR027417">
    <property type="entry name" value="P-loop_NTPase"/>
</dbReference>
<dbReference type="RefSeq" id="WP_182663248.1">
    <property type="nucleotide sequence ID" value="NZ_JACIVI010000002.1"/>
</dbReference>
<comment type="catalytic activity">
    <reaction evidence="8">
        <text>DNA(n) + a 2'-deoxyribonucleoside 5'-triphosphate = DNA(n+1) + diphosphate</text>
        <dbReference type="Rhea" id="RHEA:22508"/>
        <dbReference type="Rhea" id="RHEA-COMP:17339"/>
        <dbReference type="Rhea" id="RHEA-COMP:17340"/>
        <dbReference type="ChEBI" id="CHEBI:33019"/>
        <dbReference type="ChEBI" id="CHEBI:61560"/>
        <dbReference type="ChEBI" id="CHEBI:173112"/>
        <dbReference type="EC" id="2.7.7.7"/>
    </reaction>
</comment>
<dbReference type="Gene3D" id="1.10.8.60">
    <property type="match status" value="1"/>
</dbReference>
<dbReference type="NCBIfam" id="TIGR01128">
    <property type="entry name" value="holA"/>
    <property type="match status" value="1"/>
</dbReference>
<evidence type="ECO:0000256" key="5">
    <source>
        <dbReference type="ARBA" id="ARBA00022705"/>
    </source>
</evidence>
<dbReference type="InterPro" id="IPR010372">
    <property type="entry name" value="DNA_pol3_delta_N"/>
</dbReference>
<proteinExistence type="inferred from homology"/>
<reference evidence="10 11" key="1">
    <citation type="submission" date="2020-08" db="EMBL/GenBank/DDBJ databases">
        <title>Aquariorum lacteus gen. nov., sp. nov., a new member of the family Comamonadaceae, isolated from freshwater aquarium.</title>
        <authorList>
            <person name="Chun S.-J."/>
        </authorList>
    </citation>
    <scope>NUCLEOTIDE SEQUENCE [LARGE SCALE GENOMIC DNA]</scope>
    <source>
        <strain evidence="10 11">SJAQ100</strain>
    </source>
</reference>
<evidence type="ECO:0000313" key="10">
    <source>
        <dbReference type="EMBL" id="MBB1161881.1"/>
    </source>
</evidence>
<dbReference type="EC" id="2.7.7.7" evidence="1"/>
<keyword evidence="5" id="KW-0235">DNA replication</keyword>
<evidence type="ECO:0000256" key="6">
    <source>
        <dbReference type="ARBA" id="ARBA00022932"/>
    </source>
</evidence>
<evidence type="ECO:0000313" key="11">
    <source>
        <dbReference type="Proteomes" id="UP000586093"/>
    </source>
</evidence>
<dbReference type="SUPFAM" id="SSF48019">
    <property type="entry name" value="post-AAA+ oligomerization domain-like"/>
    <property type="match status" value="1"/>
</dbReference>
<evidence type="ECO:0000256" key="3">
    <source>
        <dbReference type="ARBA" id="ARBA00022679"/>
    </source>
</evidence>
<feature type="domain" description="DNA polymerase III delta N-terminal" evidence="9">
    <location>
        <begin position="20"/>
        <end position="139"/>
    </location>
</feature>
<dbReference type="SUPFAM" id="SSF52540">
    <property type="entry name" value="P-loop containing nucleoside triphosphate hydrolases"/>
    <property type="match status" value="1"/>
</dbReference>
<dbReference type="EMBL" id="JACIVI010000002">
    <property type="protein sequence ID" value="MBB1161881.1"/>
    <property type="molecule type" value="Genomic_DNA"/>
</dbReference>
<evidence type="ECO:0000256" key="8">
    <source>
        <dbReference type="ARBA" id="ARBA00049244"/>
    </source>
</evidence>
<dbReference type="InterPro" id="IPR008921">
    <property type="entry name" value="DNA_pol3_clamp-load_cplx_C"/>
</dbReference>
<comment type="caution">
    <text evidence="10">The sequence shown here is derived from an EMBL/GenBank/DDBJ whole genome shotgun (WGS) entry which is preliminary data.</text>
</comment>
<evidence type="ECO:0000256" key="2">
    <source>
        <dbReference type="ARBA" id="ARBA00017703"/>
    </source>
</evidence>
<dbReference type="AlphaFoldDB" id="A0A839HS03"/>
<dbReference type="GO" id="GO:0003677">
    <property type="term" value="F:DNA binding"/>
    <property type="evidence" value="ECO:0007669"/>
    <property type="project" value="InterPro"/>
</dbReference>
<dbReference type="Proteomes" id="UP000586093">
    <property type="component" value="Unassembled WGS sequence"/>
</dbReference>
<dbReference type="PANTHER" id="PTHR34388:SF1">
    <property type="entry name" value="DNA POLYMERASE III SUBUNIT DELTA"/>
    <property type="match status" value="1"/>
</dbReference>
<protein>
    <recommendedName>
        <fullName evidence="2">DNA polymerase III subunit delta</fullName>
        <ecNumber evidence="1">2.7.7.7</ecNumber>
    </recommendedName>
</protein>
<keyword evidence="4" id="KW-0548">Nucleotidyltransferase</keyword>
<organism evidence="10 11">
    <name type="scientific">Aquariibacter albus</name>
    <dbReference type="NCBI Taxonomy" id="2759899"/>
    <lineage>
        <taxon>Bacteria</taxon>
        <taxon>Pseudomonadati</taxon>
        <taxon>Pseudomonadota</taxon>
        <taxon>Betaproteobacteria</taxon>
        <taxon>Burkholderiales</taxon>
        <taxon>Sphaerotilaceae</taxon>
        <taxon>Aquariibacter</taxon>
    </lineage>
</organism>
<evidence type="ECO:0000256" key="4">
    <source>
        <dbReference type="ARBA" id="ARBA00022695"/>
    </source>
</evidence>
<dbReference type="GO" id="GO:0009360">
    <property type="term" value="C:DNA polymerase III complex"/>
    <property type="evidence" value="ECO:0007669"/>
    <property type="project" value="InterPro"/>
</dbReference>
<dbReference type="GO" id="GO:0003887">
    <property type="term" value="F:DNA-directed DNA polymerase activity"/>
    <property type="evidence" value="ECO:0007669"/>
    <property type="project" value="UniProtKB-KW"/>
</dbReference>
<gene>
    <name evidence="10" type="ORF">H4F90_07805</name>
</gene>
<keyword evidence="11" id="KW-1185">Reference proteome</keyword>
<dbReference type="PANTHER" id="PTHR34388">
    <property type="entry name" value="DNA POLYMERASE III SUBUNIT DELTA"/>
    <property type="match status" value="1"/>
</dbReference>
<name>A0A839HS03_9BURK</name>
<dbReference type="Pfam" id="PF06144">
    <property type="entry name" value="DNA_pol3_delta"/>
    <property type="match status" value="1"/>
</dbReference>
<dbReference type="Gene3D" id="1.20.272.10">
    <property type="match status" value="1"/>
</dbReference>
<dbReference type="Gene3D" id="3.40.50.300">
    <property type="entry name" value="P-loop containing nucleotide triphosphate hydrolases"/>
    <property type="match status" value="1"/>
</dbReference>
<comment type="similarity">
    <text evidence="7">Belongs to the DNA polymerase HolA subunit family.</text>
</comment>
<evidence type="ECO:0000256" key="1">
    <source>
        <dbReference type="ARBA" id="ARBA00012417"/>
    </source>
</evidence>
<dbReference type="CDD" id="cd18138">
    <property type="entry name" value="HLD_clamp_pol_III_delta"/>
    <property type="match status" value="1"/>
</dbReference>
<keyword evidence="3" id="KW-0808">Transferase</keyword>
<keyword evidence="6" id="KW-0239">DNA-directed DNA polymerase</keyword>